<dbReference type="InterPro" id="IPR041682">
    <property type="entry name" value="AAA_14"/>
</dbReference>
<name>A0A0U5AI28_9BACT</name>
<protein>
    <submittedName>
        <fullName evidence="2">ATPase AAA</fullName>
    </submittedName>
</protein>
<gene>
    <name evidence="2" type="ORF">THC_1184</name>
</gene>
<dbReference type="PANTHER" id="PTHR42990:SF1">
    <property type="entry name" value="AAA+ ATPASE DOMAIN-CONTAINING PROTEIN"/>
    <property type="match status" value="1"/>
</dbReference>
<reference evidence="2 3" key="1">
    <citation type="journal article" date="2016" name="Int. J. Syst. Evol. Microbiol.">
        <title>Caldimicrobium thiodismutans sp. nov., a sulfur-disproportionating bacterium isolated from a hot spring, and emended description of the genus Caldimicrobium.</title>
        <authorList>
            <person name="Kojima H."/>
            <person name="Umezawa K."/>
            <person name="Fukui M."/>
        </authorList>
    </citation>
    <scope>NUCLEOTIDE SEQUENCE [LARGE SCALE GENOMIC DNA]</scope>
    <source>
        <strain evidence="2 3">TF1</strain>
    </source>
</reference>
<dbReference type="RefSeq" id="WP_068514697.1">
    <property type="nucleotide sequence ID" value="NZ_AP014945.1"/>
</dbReference>
<feature type="domain" description="AAA" evidence="1">
    <location>
        <begin position="41"/>
        <end position="154"/>
    </location>
</feature>
<sequence>MNLEKLISHLEETHAKLKLSLPHRLRPYYKNLNLENIRGALIYGQRGVGKTTFLLSISREKPFLYFSADHPFLLTFPLYEVVQKIFSHGYEGVIIDEVHYAKDWSLHLKALYDDYPHHYIWASGSSSLLLKMGVADLSRRFVQTRLPLLSFRDYIYLTSEIFVPPVEFFNFQKDHLELVRKVNILKFFREYISSGTRPIFVEGEYCKRIQGIIEKSIFYDIPSLMPQLQSNYLRLMYAVFGYLIGSPVPTINITKLCNSWHIGKEKLYHLLSLLEALELFKIVRKKGDKSVLSKGAKMFINDPSVYHCYRGEPGSAREAFVVYSLSEKYEVFASSKEGEYDYMVNNIKLEVGGRKKEHKGADFVISDDLEIPVKNRIPLWLLGMLW</sequence>
<dbReference type="SUPFAM" id="SSF52540">
    <property type="entry name" value="P-loop containing nucleoside triphosphate hydrolases"/>
    <property type="match status" value="1"/>
</dbReference>
<proteinExistence type="predicted"/>
<dbReference type="PATRIC" id="fig|1653476.3.peg.1227"/>
<dbReference type="AlphaFoldDB" id="A0A0U5AI28"/>
<dbReference type="Proteomes" id="UP000068196">
    <property type="component" value="Chromosome"/>
</dbReference>
<dbReference type="STRING" id="1653476.THC_1184"/>
<evidence type="ECO:0000313" key="2">
    <source>
        <dbReference type="EMBL" id="BAU23555.1"/>
    </source>
</evidence>
<dbReference type="KEGG" id="cthi:THC_1184"/>
<evidence type="ECO:0000259" key="1">
    <source>
        <dbReference type="Pfam" id="PF13173"/>
    </source>
</evidence>
<dbReference type="PANTHER" id="PTHR42990">
    <property type="entry name" value="ATPASE"/>
    <property type="match status" value="1"/>
</dbReference>
<dbReference type="EMBL" id="AP014945">
    <property type="protein sequence ID" value="BAU23555.1"/>
    <property type="molecule type" value="Genomic_DNA"/>
</dbReference>
<keyword evidence="3" id="KW-1185">Reference proteome</keyword>
<evidence type="ECO:0000313" key="3">
    <source>
        <dbReference type="Proteomes" id="UP000068196"/>
    </source>
</evidence>
<dbReference type="InterPro" id="IPR027417">
    <property type="entry name" value="P-loop_NTPase"/>
</dbReference>
<accession>A0A0U5AI28</accession>
<organism evidence="2 3">
    <name type="scientific">Caldimicrobium thiodismutans</name>
    <dbReference type="NCBI Taxonomy" id="1653476"/>
    <lineage>
        <taxon>Bacteria</taxon>
        <taxon>Pseudomonadati</taxon>
        <taxon>Thermodesulfobacteriota</taxon>
        <taxon>Thermodesulfobacteria</taxon>
        <taxon>Thermodesulfobacteriales</taxon>
        <taxon>Thermodesulfobacteriaceae</taxon>
        <taxon>Caldimicrobium</taxon>
    </lineage>
</organism>
<dbReference type="OrthoDB" id="9768467at2"/>
<reference evidence="3" key="2">
    <citation type="journal article" date="2016" name="Int. J. Syst. Evol. Microbiol.">
        <title>Caldimicrobium thiodismutans sp. nov., a sulfur-disproportionating bacterium isolated from a hot spring.</title>
        <authorList>
            <person name="Kojima H."/>
            <person name="Umezawa K."/>
            <person name="Fukui M."/>
        </authorList>
    </citation>
    <scope>NUCLEOTIDE SEQUENCE [LARGE SCALE GENOMIC DNA]</scope>
    <source>
        <strain evidence="3">TF1</strain>
    </source>
</reference>
<dbReference type="Pfam" id="PF13173">
    <property type="entry name" value="AAA_14"/>
    <property type="match status" value="1"/>
</dbReference>